<feature type="signal peptide" evidence="3">
    <location>
        <begin position="1"/>
        <end position="23"/>
    </location>
</feature>
<evidence type="ECO:0000313" key="4">
    <source>
        <dbReference type="EMBL" id="CAB3991491.1"/>
    </source>
</evidence>
<evidence type="ECO:0000256" key="1">
    <source>
        <dbReference type="SAM" id="MobiDB-lite"/>
    </source>
</evidence>
<dbReference type="Proteomes" id="UP001152795">
    <property type="component" value="Unassembled WGS sequence"/>
</dbReference>
<evidence type="ECO:0000256" key="3">
    <source>
        <dbReference type="SAM" id="SignalP"/>
    </source>
</evidence>
<organism evidence="4 5">
    <name type="scientific">Paramuricea clavata</name>
    <name type="common">Red gorgonian</name>
    <name type="synonym">Violescent sea-whip</name>
    <dbReference type="NCBI Taxonomy" id="317549"/>
    <lineage>
        <taxon>Eukaryota</taxon>
        <taxon>Metazoa</taxon>
        <taxon>Cnidaria</taxon>
        <taxon>Anthozoa</taxon>
        <taxon>Octocorallia</taxon>
        <taxon>Malacalcyonacea</taxon>
        <taxon>Plexauridae</taxon>
        <taxon>Paramuricea</taxon>
    </lineage>
</organism>
<keyword evidence="5" id="KW-1185">Reference proteome</keyword>
<comment type="caution">
    <text evidence="4">The sequence shown here is derived from an EMBL/GenBank/DDBJ whole genome shotgun (WGS) entry which is preliminary data.</text>
</comment>
<keyword evidence="3" id="KW-0732">Signal</keyword>
<gene>
    <name evidence="4" type="ORF">PACLA_8A057333</name>
</gene>
<accession>A0A6S7H5L3</accession>
<evidence type="ECO:0000256" key="2">
    <source>
        <dbReference type="SAM" id="Phobius"/>
    </source>
</evidence>
<keyword evidence="2" id="KW-0812">Transmembrane</keyword>
<sequence>MVRTIFLIAFCVFVCNTFSRVQTKVQTAGACKTHADCKVNWAYKYCCGGDSNSIDRTTRMCGFSYCLDKYCKTKSHCGDPTLCCHSNICVDRGCSGCASDSDCNSGHVCCKKSFPFNEAFCAKDCVGQQCNDNDDCAVGIECCRDGKCVNTQSQECFKQCISNSECDSGKYCCKNKSVWSFWQDRCNETCVGEDCISDDDCGPANECCNAGKCAKDGCEWRETEQNYKASSPRRHIAVMYIVIAALLIAIGAPMALFWPGYKRKRASNTTQDDKESLQNIQSRGTAILNAQPNIQFTDFNCDPIQPQGIAFSLDPSSNHPQQNKHNPVSPNPASSNNDEYVDPLNSSSDEAKDLDAALIVG</sequence>
<dbReference type="EMBL" id="CACRXK020001860">
    <property type="protein sequence ID" value="CAB3991491.1"/>
    <property type="molecule type" value="Genomic_DNA"/>
</dbReference>
<keyword evidence="2" id="KW-1133">Transmembrane helix</keyword>
<protein>
    <submittedName>
        <fullName evidence="4">Uncharacterized protein</fullName>
    </submittedName>
</protein>
<feature type="compositionally biased region" description="Low complexity" evidence="1">
    <location>
        <begin position="326"/>
        <end position="337"/>
    </location>
</feature>
<feature type="chain" id="PRO_5043400255" evidence="3">
    <location>
        <begin position="24"/>
        <end position="361"/>
    </location>
</feature>
<keyword evidence="2" id="KW-0472">Membrane</keyword>
<proteinExistence type="predicted"/>
<dbReference type="OrthoDB" id="5990311at2759"/>
<feature type="region of interest" description="Disordered" evidence="1">
    <location>
        <begin position="310"/>
        <end position="361"/>
    </location>
</feature>
<reference evidence="4" key="1">
    <citation type="submission" date="2020-04" db="EMBL/GenBank/DDBJ databases">
        <authorList>
            <person name="Alioto T."/>
            <person name="Alioto T."/>
            <person name="Gomez Garrido J."/>
        </authorList>
    </citation>
    <scope>NUCLEOTIDE SEQUENCE</scope>
    <source>
        <strain evidence="4">A484AB</strain>
    </source>
</reference>
<feature type="compositionally biased region" description="Polar residues" evidence="1">
    <location>
        <begin position="314"/>
        <end position="325"/>
    </location>
</feature>
<dbReference type="AlphaFoldDB" id="A0A6S7H5L3"/>
<evidence type="ECO:0000313" key="5">
    <source>
        <dbReference type="Proteomes" id="UP001152795"/>
    </source>
</evidence>
<feature type="transmembrane region" description="Helical" evidence="2">
    <location>
        <begin position="237"/>
        <end position="258"/>
    </location>
</feature>
<name>A0A6S7H5L3_PARCT</name>